<gene>
    <name evidence="2" type="ORF">LCOR_12042.1</name>
</gene>
<dbReference type="VEuPathDB" id="FungiDB:LCOR_12042.1"/>
<evidence type="ECO:0000256" key="1">
    <source>
        <dbReference type="SAM" id="MobiDB-lite"/>
    </source>
</evidence>
<sequence length="91" mass="10106">MALSVNEPKPPQAGTSSAMGAISSPSTSNDTSPNSNNNDSQRTPFEFWQSFSHHARHVQARKEVIYEDKEGKDAANRRRSRTHLCSVHGIR</sequence>
<organism evidence="2 3">
    <name type="scientific">Lichtheimia corymbifera JMRC:FSU:9682</name>
    <dbReference type="NCBI Taxonomy" id="1263082"/>
    <lineage>
        <taxon>Eukaryota</taxon>
        <taxon>Fungi</taxon>
        <taxon>Fungi incertae sedis</taxon>
        <taxon>Mucoromycota</taxon>
        <taxon>Mucoromycotina</taxon>
        <taxon>Mucoromycetes</taxon>
        <taxon>Mucorales</taxon>
        <taxon>Lichtheimiaceae</taxon>
        <taxon>Lichtheimia</taxon>
    </lineage>
</organism>
<evidence type="ECO:0000313" key="3">
    <source>
        <dbReference type="Proteomes" id="UP000027586"/>
    </source>
</evidence>
<dbReference type="EMBL" id="CBTN010000166">
    <property type="protein sequence ID" value="CDH61263.1"/>
    <property type="molecule type" value="Genomic_DNA"/>
</dbReference>
<feature type="region of interest" description="Disordered" evidence="1">
    <location>
        <begin position="1"/>
        <end position="44"/>
    </location>
</feature>
<protein>
    <submittedName>
        <fullName evidence="2">Uncharacterized protein</fullName>
    </submittedName>
</protein>
<accession>A0A068SFX4</accession>
<evidence type="ECO:0000313" key="2">
    <source>
        <dbReference type="EMBL" id="CDH61263.1"/>
    </source>
</evidence>
<proteinExistence type="predicted"/>
<keyword evidence="3" id="KW-1185">Reference proteome</keyword>
<dbReference type="AlphaFoldDB" id="A0A068SFX4"/>
<name>A0A068SFX4_9FUNG</name>
<feature type="compositionally biased region" description="Low complexity" evidence="1">
    <location>
        <begin position="23"/>
        <end position="40"/>
    </location>
</feature>
<dbReference type="Proteomes" id="UP000027586">
    <property type="component" value="Unassembled WGS sequence"/>
</dbReference>
<comment type="caution">
    <text evidence="2">The sequence shown here is derived from an EMBL/GenBank/DDBJ whole genome shotgun (WGS) entry which is preliminary data.</text>
</comment>
<feature type="region of interest" description="Disordered" evidence="1">
    <location>
        <begin position="69"/>
        <end position="91"/>
    </location>
</feature>
<reference evidence="2" key="1">
    <citation type="submission" date="2013-08" db="EMBL/GenBank/DDBJ databases">
        <title>Gene expansion shapes genome architecture in the human pathogen Lichtheimia corymbifera: an evolutionary genomics analysis in the ancient terrestrial Mucorales (Mucoromycotina).</title>
        <authorList>
            <person name="Schwartze V.U."/>
            <person name="Winter S."/>
            <person name="Shelest E."/>
            <person name="Marcet-Houben M."/>
            <person name="Horn F."/>
            <person name="Wehner S."/>
            <person name="Hoffmann K."/>
            <person name="Riege K."/>
            <person name="Sammeth M."/>
            <person name="Nowrousian M."/>
            <person name="Valiante V."/>
            <person name="Linde J."/>
            <person name="Jacobsen I.D."/>
            <person name="Marz M."/>
            <person name="Brakhage A.A."/>
            <person name="Gabaldon T."/>
            <person name="Bocker S."/>
            <person name="Voigt K."/>
        </authorList>
    </citation>
    <scope>NUCLEOTIDE SEQUENCE [LARGE SCALE GENOMIC DNA]</scope>
    <source>
        <strain evidence="2">FSU 9682</strain>
    </source>
</reference>